<dbReference type="AlphaFoldDB" id="A0A8X6UPP8"/>
<feature type="signal peptide" evidence="1">
    <location>
        <begin position="1"/>
        <end position="30"/>
    </location>
</feature>
<accession>A0A8X6UPP8</accession>
<sequence length="133" mass="14789">MTVSKLSILYLCVLELAGILLVYGAAGCNGRPVLLLNHECSPNRRAPHHTVLALQHRRLCENGCFQKQKEVDEDNEVSVIVHSYLDSFTESNPSTNIGTKAQKFGISLTHRMKDTVGKPNEFVPFKARPDIEA</sequence>
<protein>
    <submittedName>
        <fullName evidence="2">Uncharacterized protein</fullName>
    </submittedName>
</protein>
<keyword evidence="1" id="KW-0732">Signal</keyword>
<organism evidence="2 3">
    <name type="scientific">Nephila pilipes</name>
    <name type="common">Giant wood spider</name>
    <name type="synonym">Nephila maculata</name>
    <dbReference type="NCBI Taxonomy" id="299642"/>
    <lineage>
        <taxon>Eukaryota</taxon>
        <taxon>Metazoa</taxon>
        <taxon>Ecdysozoa</taxon>
        <taxon>Arthropoda</taxon>
        <taxon>Chelicerata</taxon>
        <taxon>Arachnida</taxon>
        <taxon>Araneae</taxon>
        <taxon>Araneomorphae</taxon>
        <taxon>Entelegynae</taxon>
        <taxon>Araneoidea</taxon>
        <taxon>Nephilidae</taxon>
        <taxon>Nephila</taxon>
    </lineage>
</organism>
<keyword evidence="3" id="KW-1185">Reference proteome</keyword>
<proteinExistence type="predicted"/>
<dbReference type="PROSITE" id="PS51257">
    <property type="entry name" value="PROKAR_LIPOPROTEIN"/>
    <property type="match status" value="1"/>
</dbReference>
<evidence type="ECO:0000313" key="2">
    <source>
        <dbReference type="EMBL" id="GFU45473.1"/>
    </source>
</evidence>
<feature type="chain" id="PRO_5036467889" evidence="1">
    <location>
        <begin position="31"/>
        <end position="133"/>
    </location>
</feature>
<evidence type="ECO:0000313" key="3">
    <source>
        <dbReference type="Proteomes" id="UP000887013"/>
    </source>
</evidence>
<name>A0A8X6UPP8_NEPPI</name>
<comment type="caution">
    <text evidence="2">The sequence shown here is derived from an EMBL/GenBank/DDBJ whole genome shotgun (WGS) entry which is preliminary data.</text>
</comment>
<reference evidence="2" key="1">
    <citation type="submission" date="2020-08" db="EMBL/GenBank/DDBJ databases">
        <title>Multicomponent nature underlies the extraordinary mechanical properties of spider dragline silk.</title>
        <authorList>
            <person name="Kono N."/>
            <person name="Nakamura H."/>
            <person name="Mori M."/>
            <person name="Yoshida Y."/>
            <person name="Ohtoshi R."/>
            <person name="Malay A.D."/>
            <person name="Moran D.A.P."/>
            <person name="Tomita M."/>
            <person name="Numata K."/>
            <person name="Arakawa K."/>
        </authorList>
    </citation>
    <scope>NUCLEOTIDE SEQUENCE</scope>
</reference>
<evidence type="ECO:0000256" key="1">
    <source>
        <dbReference type="SAM" id="SignalP"/>
    </source>
</evidence>
<dbReference type="EMBL" id="BMAW01036728">
    <property type="protein sequence ID" value="GFU45473.1"/>
    <property type="molecule type" value="Genomic_DNA"/>
</dbReference>
<gene>
    <name evidence="2" type="ORF">NPIL_290191</name>
</gene>
<dbReference type="Proteomes" id="UP000887013">
    <property type="component" value="Unassembled WGS sequence"/>
</dbReference>